<protein>
    <recommendedName>
        <fullName evidence="3">Putative gamma-glutamylcyclotransferase</fullName>
    </recommendedName>
</protein>
<sequence>MTSAFFYGTLMHPKILKLVIQNDGSHLSIAPAVLLEYTRHKVKHATYPGIIPYEQGRHLFDRELDREERSVRGTIVTGLTESDMRKLNYFEGPQYVCAEVDVHPLGPFLGISHNSGSEDASLVPPDPGPLPLELSPPMRAQVYVFINSSDLATELWSYEEFVRNHAWQWIN</sequence>
<dbReference type="Proteomes" id="UP001498398">
    <property type="component" value="Unassembled WGS sequence"/>
</dbReference>
<keyword evidence="6" id="KW-1185">Reference proteome</keyword>
<reference evidence="5 6" key="1">
    <citation type="submission" date="2024-01" db="EMBL/GenBank/DDBJ databases">
        <title>A draft genome for the cacao thread blight pathogen Marasmiellus scandens.</title>
        <authorList>
            <person name="Baruah I.K."/>
            <person name="Leung J."/>
            <person name="Bukari Y."/>
            <person name="Amoako-Attah I."/>
            <person name="Meinhardt L.W."/>
            <person name="Bailey B.A."/>
            <person name="Cohen S.P."/>
        </authorList>
    </citation>
    <scope>NUCLEOTIDE SEQUENCE [LARGE SCALE GENOMIC DNA]</scope>
    <source>
        <strain evidence="5 6">GH-19</strain>
    </source>
</reference>
<comment type="caution">
    <text evidence="5">The sequence shown here is derived from an EMBL/GenBank/DDBJ whole genome shotgun (WGS) entry which is preliminary data.</text>
</comment>
<feature type="domain" description="Gamma-glutamylcyclotransferase AIG2-like" evidence="4">
    <location>
        <begin position="5"/>
        <end position="102"/>
    </location>
</feature>
<dbReference type="InterPro" id="IPR009288">
    <property type="entry name" value="AIG2-like_dom"/>
</dbReference>
<dbReference type="PANTHER" id="PTHR31544">
    <property type="entry name" value="AIG2-LIKE PROTEIN D"/>
    <property type="match status" value="1"/>
</dbReference>
<dbReference type="Pfam" id="PF06094">
    <property type="entry name" value="GGACT"/>
    <property type="match status" value="1"/>
</dbReference>
<dbReference type="PANTHER" id="PTHR31544:SF2">
    <property type="entry name" value="AIG2-LIKE PROTEIN D"/>
    <property type="match status" value="1"/>
</dbReference>
<dbReference type="InterPro" id="IPR045038">
    <property type="entry name" value="AIG2-like"/>
</dbReference>
<proteinExistence type="inferred from homology"/>
<accession>A0ABR1J6Y9</accession>
<evidence type="ECO:0000259" key="4">
    <source>
        <dbReference type="Pfam" id="PF06094"/>
    </source>
</evidence>
<comment type="similarity">
    <text evidence="1">Belongs to the gamma-glutamylcyclotransferase family.</text>
</comment>
<evidence type="ECO:0000256" key="2">
    <source>
        <dbReference type="ARBA" id="ARBA00022679"/>
    </source>
</evidence>
<dbReference type="EMBL" id="JBANRG010000028">
    <property type="protein sequence ID" value="KAK7452712.1"/>
    <property type="molecule type" value="Genomic_DNA"/>
</dbReference>
<name>A0ABR1J6Y9_9AGAR</name>
<dbReference type="CDD" id="cd06661">
    <property type="entry name" value="GGCT_like"/>
    <property type="match status" value="1"/>
</dbReference>
<dbReference type="Gene3D" id="3.10.490.10">
    <property type="entry name" value="Gamma-glutamyl cyclotransferase-like"/>
    <property type="match status" value="1"/>
</dbReference>
<organism evidence="5 6">
    <name type="scientific">Marasmiellus scandens</name>
    <dbReference type="NCBI Taxonomy" id="2682957"/>
    <lineage>
        <taxon>Eukaryota</taxon>
        <taxon>Fungi</taxon>
        <taxon>Dikarya</taxon>
        <taxon>Basidiomycota</taxon>
        <taxon>Agaricomycotina</taxon>
        <taxon>Agaricomycetes</taxon>
        <taxon>Agaricomycetidae</taxon>
        <taxon>Agaricales</taxon>
        <taxon>Marasmiineae</taxon>
        <taxon>Omphalotaceae</taxon>
        <taxon>Marasmiellus</taxon>
    </lineage>
</organism>
<evidence type="ECO:0000313" key="5">
    <source>
        <dbReference type="EMBL" id="KAK7452712.1"/>
    </source>
</evidence>
<evidence type="ECO:0000256" key="1">
    <source>
        <dbReference type="ARBA" id="ARBA00008861"/>
    </source>
</evidence>
<dbReference type="SUPFAM" id="SSF110857">
    <property type="entry name" value="Gamma-glutamyl cyclotransferase-like"/>
    <property type="match status" value="1"/>
</dbReference>
<evidence type="ECO:0000256" key="3">
    <source>
        <dbReference type="ARBA" id="ARBA00030602"/>
    </source>
</evidence>
<evidence type="ECO:0000313" key="6">
    <source>
        <dbReference type="Proteomes" id="UP001498398"/>
    </source>
</evidence>
<dbReference type="InterPro" id="IPR036568">
    <property type="entry name" value="GGCT-like_sf"/>
</dbReference>
<dbReference type="InterPro" id="IPR013024">
    <property type="entry name" value="GGCT-like"/>
</dbReference>
<gene>
    <name evidence="5" type="ORF">VKT23_012113</name>
</gene>
<keyword evidence="2" id="KW-0808">Transferase</keyword>